<keyword evidence="6 7" id="KW-0472">Membrane</keyword>
<dbReference type="OrthoDB" id="3936150at2759"/>
<feature type="transmembrane region" description="Helical" evidence="7">
    <location>
        <begin position="185"/>
        <end position="204"/>
    </location>
</feature>
<evidence type="ECO:0000256" key="2">
    <source>
        <dbReference type="ARBA" id="ARBA00008335"/>
    </source>
</evidence>
<feature type="transmembrane region" description="Helical" evidence="7">
    <location>
        <begin position="392"/>
        <end position="411"/>
    </location>
</feature>
<keyword evidence="3" id="KW-0813">Transport</keyword>
<feature type="transmembrane region" description="Helical" evidence="7">
    <location>
        <begin position="366"/>
        <end position="385"/>
    </location>
</feature>
<evidence type="ECO:0000256" key="7">
    <source>
        <dbReference type="SAM" id="Phobius"/>
    </source>
</evidence>
<evidence type="ECO:0000256" key="5">
    <source>
        <dbReference type="ARBA" id="ARBA00022989"/>
    </source>
</evidence>
<sequence length="508" mass="55924">MINQEQTIIFHPSESNESEDDAKHDFSMDIEANRTLAVKMQLVNNAIDEIGFTSYHMKLFFLNGFGYAVDSLLILLNALTQPQVALQYSRSAVKVQTIAVNIGLLLGAIFWGLGADVIGRKYAFNITLFWCAISATVAGVSPNYTVVCILVGLMAFGGGGNLILDTAVYLEFLPGKYQWSLTFMAAWWGVGQMVAGLVAWPFLANYSCTKDEVCTNANNSGWRYTFYTLGSFVFILSVLRMLVIRLKESPKWLLSQNRDAEVVKVLQEIAQSAGKQSPLTLEQLEAIGPVISPSSAKKFKFSIFLYHIKGLFPSWKVGYSTFLNIGSWALIGLAYPLYNVFLPYYLQSRGASMGDGSTYTTYRNYAIINVFSVFGPIIAGGLVEIRFLGRRYTMVIGALLTMTFLFLYTIVRTPAQNLAFSCVISVCLNIYYGTLYAYTPEVLPSAHRGTGNAITVGCNRIMGIVAALIGTYADLSSSVPIYVCAAAFGVLALFSFLFPFEPRGKTST</sequence>
<dbReference type="CDD" id="cd17316">
    <property type="entry name" value="MFS_SV2_like"/>
    <property type="match status" value="1"/>
</dbReference>
<feature type="transmembrane region" description="Helical" evidence="7">
    <location>
        <begin position="144"/>
        <end position="164"/>
    </location>
</feature>
<proteinExistence type="inferred from homology"/>
<feature type="domain" description="Major facilitator superfamily (MFS) profile" evidence="8">
    <location>
        <begin position="56"/>
        <end position="503"/>
    </location>
</feature>
<organism evidence="9 10">
    <name type="scientific">Adineta steineri</name>
    <dbReference type="NCBI Taxonomy" id="433720"/>
    <lineage>
        <taxon>Eukaryota</taxon>
        <taxon>Metazoa</taxon>
        <taxon>Spiralia</taxon>
        <taxon>Gnathifera</taxon>
        <taxon>Rotifera</taxon>
        <taxon>Eurotatoria</taxon>
        <taxon>Bdelloidea</taxon>
        <taxon>Adinetida</taxon>
        <taxon>Adinetidae</taxon>
        <taxon>Adineta</taxon>
    </lineage>
</organism>
<dbReference type="SUPFAM" id="SSF103473">
    <property type="entry name" value="MFS general substrate transporter"/>
    <property type="match status" value="1"/>
</dbReference>
<evidence type="ECO:0000256" key="4">
    <source>
        <dbReference type="ARBA" id="ARBA00022692"/>
    </source>
</evidence>
<dbReference type="InterPro" id="IPR036259">
    <property type="entry name" value="MFS_trans_sf"/>
</dbReference>
<dbReference type="GO" id="GO:0022857">
    <property type="term" value="F:transmembrane transporter activity"/>
    <property type="evidence" value="ECO:0007669"/>
    <property type="project" value="InterPro"/>
</dbReference>
<name>A0A815RDE2_9BILA</name>
<dbReference type="PANTHER" id="PTHR23511">
    <property type="entry name" value="SYNAPTIC VESICLE GLYCOPROTEIN 2"/>
    <property type="match status" value="1"/>
</dbReference>
<comment type="caution">
    <text evidence="9">The sequence shown here is derived from an EMBL/GenBank/DDBJ whole genome shotgun (WGS) entry which is preliminary data.</text>
</comment>
<feature type="transmembrane region" description="Helical" evidence="7">
    <location>
        <begin position="98"/>
        <end position="115"/>
    </location>
</feature>
<keyword evidence="4 7" id="KW-0812">Transmembrane</keyword>
<keyword evidence="5 7" id="KW-1133">Transmembrane helix</keyword>
<dbReference type="EMBL" id="CAJNON010001614">
    <property type="protein sequence ID" value="CAF1475277.1"/>
    <property type="molecule type" value="Genomic_DNA"/>
</dbReference>
<reference evidence="9" key="1">
    <citation type="submission" date="2021-02" db="EMBL/GenBank/DDBJ databases">
        <authorList>
            <person name="Nowell W R."/>
        </authorList>
    </citation>
    <scope>NUCLEOTIDE SEQUENCE</scope>
</reference>
<dbReference type="AlphaFoldDB" id="A0A815RDE2"/>
<feature type="transmembrane region" description="Helical" evidence="7">
    <location>
        <begin position="417"/>
        <end position="438"/>
    </location>
</feature>
<dbReference type="Pfam" id="PF07690">
    <property type="entry name" value="MFS_1"/>
    <property type="match status" value="1"/>
</dbReference>
<evidence type="ECO:0000256" key="1">
    <source>
        <dbReference type="ARBA" id="ARBA00004141"/>
    </source>
</evidence>
<evidence type="ECO:0000259" key="8">
    <source>
        <dbReference type="PROSITE" id="PS50850"/>
    </source>
</evidence>
<feature type="transmembrane region" description="Helical" evidence="7">
    <location>
        <begin position="224"/>
        <end position="243"/>
    </location>
</feature>
<accession>A0A815RDE2</accession>
<protein>
    <recommendedName>
        <fullName evidence="8">Major facilitator superfamily (MFS) profile domain-containing protein</fullName>
    </recommendedName>
</protein>
<feature type="transmembrane region" description="Helical" evidence="7">
    <location>
        <begin position="322"/>
        <end position="346"/>
    </location>
</feature>
<evidence type="ECO:0000313" key="9">
    <source>
        <dbReference type="EMBL" id="CAF1475277.1"/>
    </source>
</evidence>
<evidence type="ECO:0000313" key="10">
    <source>
        <dbReference type="Proteomes" id="UP000663891"/>
    </source>
</evidence>
<feature type="transmembrane region" description="Helical" evidence="7">
    <location>
        <begin position="479"/>
        <end position="500"/>
    </location>
</feature>
<gene>
    <name evidence="9" type="ORF">VCS650_LOCUS40854</name>
</gene>
<dbReference type="Gene3D" id="1.20.1250.20">
    <property type="entry name" value="MFS general substrate transporter like domains"/>
    <property type="match status" value="1"/>
</dbReference>
<dbReference type="InterPro" id="IPR020846">
    <property type="entry name" value="MFS_dom"/>
</dbReference>
<evidence type="ECO:0000256" key="6">
    <source>
        <dbReference type="ARBA" id="ARBA00023136"/>
    </source>
</evidence>
<dbReference type="InterPro" id="IPR011701">
    <property type="entry name" value="MFS"/>
</dbReference>
<dbReference type="PANTHER" id="PTHR23511:SF4">
    <property type="entry name" value="MAJOR FACILITATOR SUPERFAMILY (MFS) PROFILE DOMAIN-CONTAINING PROTEIN"/>
    <property type="match status" value="1"/>
</dbReference>
<dbReference type="GO" id="GO:0016020">
    <property type="term" value="C:membrane"/>
    <property type="evidence" value="ECO:0007669"/>
    <property type="project" value="UniProtKB-SubCell"/>
</dbReference>
<dbReference type="Proteomes" id="UP000663891">
    <property type="component" value="Unassembled WGS sequence"/>
</dbReference>
<dbReference type="FunFam" id="1.20.1250.20:FF:000171">
    <property type="entry name" value="MFS general substrate transporter"/>
    <property type="match status" value="1"/>
</dbReference>
<dbReference type="PROSITE" id="PS50850">
    <property type="entry name" value="MFS"/>
    <property type="match status" value="1"/>
</dbReference>
<comment type="similarity">
    <text evidence="2">Belongs to the major facilitator superfamily.</text>
</comment>
<comment type="subcellular location">
    <subcellularLocation>
        <location evidence="1">Membrane</location>
        <topology evidence="1">Multi-pass membrane protein</topology>
    </subcellularLocation>
</comment>
<feature type="transmembrane region" description="Helical" evidence="7">
    <location>
        <begin position="122"/>
        <end position="138"/>
    </location>
</feature>
<evidence type="ECO:0000256" key="3">
    <source>
        <dbReference type="ARBA" id="ARBA00022448"/>
    </source>
</evidence>